<comment type="caution">
    <text evidence="1">The sequence shown here is derived from an EMBL/GenBank/DDBJ whole genome shotgun (WGS) entry which is preliminary data.</text>
</comment>
<dbReference type="InterPro" id="IPR021903">
    <property type="entry name" value="DUF3515"/>
</dbReference>
<proteinExistence type="predicted"/>
<organism evidence="1 2">
    <name type="scientific">Streptomyces phyllanthi</name>
    <dbReference type="NCBI Taxonomy" id="1803180"/>
    <lineage>
        <taxon>Bacteria</taxon>
        <taxon>Bacillati</taxon>
        <taxon>Actinomycetota</taxon>
        <taxon>Actinomycetes</taxon>
        <taxon>Kitasatosporales</taxon>
        <taxon>Streptomycetaceae</taxon>
        <taxon>Streptomyces</taxon>
    </lineage>
</organism>
<evidence type="ECO:0000313" key="1">
    <source>
        <dbReference type="EMBL" id="MPY40425.1"/>
    </source>
</evidence>
<name>A0A5N8W2N1_9ACTN</name>
<sequence>MNFFRHRHRIHPGPPALALLIATAGCSSSDDNASLAVPSPDAKVTTMCRNLDEALPRTVDGLDRGDPRPRSALTAAWGSSAIILRCGVERPPKMVDPKVPTGGDPDAVAGKVDGIGWLMEKRDDGSYRFTTSSRLAYVEVTVSKERAGQDSSPVLIDLTPAIKKAVPEGIAD</sequence>
<dbReference type="EMBL" id="VJZE01000053">
    <property type="protein sequence ID" value="MPY40425.1"/>
    <property type="molecule type" value="Genomic_DNA"/>
</dbReference>
<dbReference type="Proteomes" id="UP000326979">
    <property type="component" value="Unassembled WGS sequence"/>
</dbReference>
<accession>A0A5N8W2N1</accession>
<gene>
    <name evidence="1" type="ORF">FNH04_11045</name>
</gene>
<dbReference type="AlphaFoldDB" id="A0A5N8W2N1"/>
<dbReference type="RefSeq" id="WP_322722906.1">
    <property type="nucleotide sequence ID" value="NZ_BAABEQ010000137.1"/>
</dbReference>
<evidence type="ECO:0000313" key="2">
    <source>
        <dbReference type="Proteomes" id="UP000326979"/>
    </source>
</evidence>
<dbReference type="PROSITE" id="PS51257">
    <property type="entry name" value="PROKAR_LIPOPROTEIN"/>
    <property type="match status" value="1"/>
</dbReference>
<dbReference type="Pfam" id="PF12028">
    <property type="entry name" value="DUF3515"/>
    <property type="match status" value="1"/>
</dbReference>
<keyword evidence="2" id="KW-1185">Reference proteome</keyword>
<protein>
    <submittedName>
        <fullName evidence="1">DUF3515 domain-containing protein</fullName>
    </submittedName>
</protein>
<reference evidence="1 2" key="1">
    <citation type="submission" date="2019-07" db="EMBL/GenBank/DDBJ databases">
        <title>New species of Amycolatopsis and Streptomyces.</title>
        <authorList>
            <person name="Duangmal K."/>
            <person name="Teo W.F.A."/>
            <person name="Lipun K."/>
        </authorList>
    </citation>
    <scope>NUCLEOTIDE SEQUENCE [LARGE SCALE GENOMIC DNA]</scope>
    <source>
        <strain evidence="1 2">TISTR 2346</strain>
    </source>
</reference>